<evidence type="ECO:0000259" key="2">
    <source>
        <dbReference type="SMART" id="SM00854"/>
    </source>
</evidence>
<dbReference type="AlphaFoldDB" id="A0A521D9D5"/>
<dbReference type="NCBIfam" id="TIGR04336">
    <property type="entry name" value="AmmeMemoSam_B"/>
    <property type="match status" value="1"/>
</dbReference>
<dbReference type="Gene3D" id="3.60.21.10">
    <property type="match status" value="1"/>
</dbReference>
<dbReference type="InterPro" id="IPR019079">
    <property type="entry name" value="Capsule_synth_CapA"/>
</dbReference>
<dbReference type="Pfam" id="PF09587">
    <property type="entry name" value="PGA_cap"/>
    <property type="match status" value="2"/>
</dbReference>
<evidence type="ECO:0000256" key="1">
    <source>
        <dbReference type="ARBA" id="ARBA00005662"/>
    </source>
</evidence>
<organism evidence="3 4">
    <name type="scientific">Thalassovita litoralis</name>
    <dbReference type="NCBI Taxonomy" id="1010611"/>
    <lineage>
        <taxon>Bacteria</taxon>
        <taxon>Pseudomonadati</taxon>
        <taxon>Pseudomonadota</taxon>
        <taxon>Alphaproteobacteria</taxon>
        <taxon>Rhodobacterales</taxon>
        <taxon>Roseobacteraceae</taxon>
        <taxon>Thalassovita</taxon>
    </lineage>
</organism>
<dbReference type="Pfam" id="PF01875">
    <property type="entry name" value="Memo"/>
    <property type="match status" value="1"/>
</dbReference>
<gene>
    <name evidence="3" type="ORF">SAMN06265173_109109</name>
</gene>
<dbReference type="EMBL" id="FXTO01000009">
    <property type="protein sequence ID" value="SMO68327.1"/>
    <property type="molecule type" value="Genomic_DNA"/>
</dbReference>
<sequence length="541" mass="57948">MLWAVVAYADCPEAAFPAFYTQPDVFEAGLAASEDVNPVDGIGGAILPHHLEMPELLAGAVRMVARPGVRRVVILFPDHFYKSRVPFATTGRGFQTIFGPIPGDAAAASSLLGDGLVEESCLFQDDHGVRAVLPFMARLMPGVAVVPVAVSINSTRDQWEAMAVRLRPLVGADTVVLQVTDFSHYLPLHQARLRDQQVLNVLAAMDRDAVAGLVQPDHVDSVGAMYLAMTLMGQRGLRPVVVANANMQGLYRRFIPETTSYVVAAFVPDGGDAPPFAGAERFLIGGDLFLGRVLPEYLSDELAARRVEEAALAATKGLPLVLNLEGVLLPQLPRALDHMVLGMPADLLRDWAERLNIVAVSLANNHARDMGDSGLAETRRALRQLGIPFVGQGDVIRLNGAALVGLSDLDGRAMPSVDRLTPDLLDRAMIGDAAVPVIALLHWGREFVTVPSARERWIAENLRGRGVAAIVGAHPHQTSHSPRVIGGGDTVVVQSVGNFLFDQLPPAASGSLVEVRVFPQGTVFLRQLPLPSLFAAALGER</sequence>
<dbReference type="Proteomes" id="UP000316030">
    <property type="component" value="Unassembled WGS sequence"/>
</dbReference>
<dbReference type="SUPFAM" id="SSF56300">
    <property type="entry name" value="Metallo-dependent phosphatases"/>
    <property type="match status" value="1"/>
</dbReference>
<comment type="similarity">
    <text evidence="1">Belongs to the CapA family.</text>
</comment>
<accession>A0A521D9D5</accession>
<dbReference type="PANTHER" id="PTHR33393">
    <property type="entry name" value="POLYGLUTAMINE SYNTHESIS ACCESSORY PROTEIN RV0574C-RELATED"/>
    <property type="match status" value="1"/>
</dbReference>
<name>A0A521D9D5_9RHOB</name>
<proteinExistence type="inferred from homology"/>
<dbReference type="InterPro" id="IPR029052">
    <property type="entry name" value="Metallo-depent_PP-like"/>
</dbReference>
<evidence type="ECO:0000313" key="4">
    <source>
        <dbReference type="Proteomes" id="UP000316030"/>
    </source>
</evidence>
<dbReference type="InterPro" id="IPR002737">
    <property type="entry name" value="MEMO1_fam"/>
</dbReference>
<dbReference type="Gene3D" id="3.40.830.10">
    <property type="entry name" value="LigB-like"/>
    <property type="match status" value="1"/>
</dbReference>
<evidence type="ECO:0000313" key="3">
    <source>
        <dbReference type="EMBL" id="SMO68327.1"/>
    </source>
</evidence>
<dbReference type="PANTHER" id="PTHR33393:SF13">
    <property type="entry name" value="PGA BIOSYNTHESIS PROTEIN CAPA"/>
    <property type="match status" value="1"/>
</dbReference>
<dbReference type="InterPro" id="IPR052169">
    <property type="entry name" value="CW_Biosynth-Accessory"/>
</dbReference>
<feature type="domain" description="Capsule synthesis protein CapA" evidence="2">
    <location>
        <begin position="281"/>
        <end position="503"/>
    </location>
</feature>
<keyword evidence="4" id="KW-1185">Reference proteome</keyword>
<reference evidence="3 4" key="1">
    <citation type="submission" date="2017-05" db="EMBL/GenBank/DDBJ databases">
        <authorList>
            <person name="Varghese N."/>
            <person name="Submissions S."/>
        </authorList>
    </citation>
    <scope>NUCLEOTIDE SEQUENCE [LARGE SCALE GENOMIC DNA]</scope>
    <source>
        <strain evidence="3 4">DSM 29506</strain>
    </source>
</reference>
<dbReference type="SMART" id="SM00854">
    <property type="entry name" value="PGA_cap"/>
    <property type="match status" value="1"/>
</dbReference>
<protein>
    <submittedName>
        <fullName evidence="3">Poly-gamma-glutamate synthesis protein (Capsule biosynthesis protein)</fullName>
    </submittedName>
</protein>